<evidence type="ECO:0000313" key="7">
    <source>
        <dbReference type="EMBL" id="VFS40704.1"/>
    </source>
</evidence>
<comment type="similarity">
    <text evidence="1">Belongs to the 'phage' integrase family.</text>
</comment>
<reference evidence="7 8" key="1">
    <citation type="submission" date="2019-03" db="EMBL/GenBank/DDBJ databases">
        <authorList>
            <consortium name="Pathogen Informatics"/>
        </authorList>
    </citation>
    <scope>NUCLEOTIDE SEQUENCE [LARGE SCALE GENOMIC DNA]</scope>
    <source>
        <strain evidence="7 8">NCTC12126</strain>
    </source>
</reference>
<dbReference type="InterPro" id="IPR013762">
    <property type="entry name" value="Integrase-like_cat_sf"/>
</dbReference>
<dbReference type="Pfam" id="PF22022">
    <property type="entry name" value="Phage_int_M"/>
    <property type="match status" value="1"/>
</dbReference>
<dbReference type="InterPro" id="IPR044068">
    <property type="entry name" value="CB"/>
</dbReference>
<dbReference type="GO" id="GO:0006310">
    <property type="term" value="P:DNA recombination"/>
    <property type="evidence" value="ECO:0007669"/>
    <property type="project" value="UniProtKB-KW"/>
</dbReference>
<dbReference type="PANTHER" id="PTHR30629">
    <property type="entry name" value="PROPHAGE INTEGRASE"/>
    <property type="match status" value="1"/>
</dbReference>
<gene>
    <name evidence="7" type="ORF">NCTC12126_04163</name>
</gene>
<dbReference type="AlphaFoldDB" id="A0A484YWY7"/>
<dbReference type="EMBL" id="CAADIW010000045">
    <property type="protein sequence ID" value="VFS40704.1"/>
    <property type="molecule type" value="Genomic_DNA"/>
</dbReference>
<evidence type="ECO:0000256" key="2">
    <source>
        <dbReference type="ARBA" id="ARBA00022908"/>
    </source>
</evidence>
<evidence type="ECO:0000256" key="5">
    <source>
        <dbReference type="PROSITE-ProRule" id="PRU01248"/>
    </source>
</evidence>
<dbReference type="Pfam" id="PF00589">
    <property type="entry name" value="Phage_integrase"/>
    <property type="match status" value="1"/>
</dbReference>
<dbReference type="InterPro" id="IPR010998">
    <property type="entry name" value="Integrase_recombinase_N"/>
</dbReference>
<sequence>MARPEKYDANLPKNLTYRKARKTYAWRNPIDGKEIPLGKISRRDAIAQAIEANHYIEKNYTPIALLEQLKGTKEYTMANWIDRYEIILQRRKLAANTYKVRAGQLATIGEHFGQMVLASITTRDIAEFLERWTACGKTTMAGTMRSVLSDVFREAVVEGRVDVNPVTPTRAPKIEVQRERLEYEMFVAVRAGAERMPAWFGLAMDLALVTAQRREDVARMRFTDIKDDRLYVEQQKTGSCLAIPLSLTLKASGLRLSTVIDRCRLVSRCDFLISPGLRKNSEDGSINLDSLTKGFVKARNFSGLEFTDRPPSFHEIRSLSGRMYEKEFGKEFVQRLFGHKSEKNDHEVPGQQEKRIHDDLKIACK</sequence>
<dbReference type="GO" id="GO:0003677">
    <property type="term" value="F:DNA binding"/>
    <property type="evidence" value="ECO:0007669"/>
    <property type="project" value="UniProtKB-UniRule"/>
</dbReference>
<dbReference type="Gene3D" id="3.30.160.60">
    <property type="entry name" value="Classic Zinc Finger"/>
    <property type="match status" value="1"/>
</dbReference>
<dbReference type="InterPro" id="IPR053876">
    <property type="entry name" value="Phage_int_M"/>
</dbReference>
<organism evidence="7 8">
    <name type="scientific">Enterobacter cancerogenus</name>
    <dbReference type="NCBI Taxonomy" id="69218"/>
    <lineage>
        <taxon>Bacteria</taxon>
        <taxon>Pseudomonadati</taxon>
        <taxon>Pseudomonadota</taxon>
        <taxon>Gammaproteobacteria</taxon>
        <taxon>Enterobacterales</taxon>
        <taxon>Enterobacteriaceae</taxon>
        <taxon>Enterobacter</taxon>
        <taxon>Enterobacter cloacae complex</taxon>
    </lineage>
</organism>
<feature type="domain" description="Core-binding (CB)" evidence="6">
    <location>
        <begin position="75"/>
        <end position="156"/>
    </location>
</feature>
<proteinExistence type="inferred from homology"/>
<name>A0A484YWY7_9ENTR</name>
<evidence type="ECO:0000256" key="3">
    <source>
        <dbReference type="ARBA" id="ARBA00023125"/>
    </source>
</evidence>
<dbReference type="InterPro" id="IPR011010">
    <property type="entry name" value="DNA_brk_join_enz"/>
</dbReference>
<dbReference type="Gene3D" id="1.10.443.10">
    <property type="entry name" value="Intergrase catalytic core"/>
    <property type="match status" value="1"/>
</dbReference>
<keyword evidence="2" id="KW-0229">DNA integration</keyword>
<dbReference type="SUPFAM" id="SSF56349">
    <property type="entry name" value="DNA breaking-rejoining enzymes"/>
    <property type="match status" value="1"/>
</dbReference>
<dbReference type="InterPro" id="IPR050808">
    <property type="entry name" value="Phage_Integrase"/>
</dbReference>
<dbReference type="GO" id="GO:0008907">
    <property type="term" value="F:integrase activity"/>
    <property type="evidence" value="ECO:0007669"/>
    <property type="project" value="InterPro"/>
</dbReference>
<protein>
    <submittedName>
        <fullName evidence="7">Phage integrase family protein</fullName>
    </submittedName>
</protein>
<keyword evidence="4" id="KW-0233">DNA recombination</keyword>
<dbReference type="Gene3D" id="1.10.150.130">
    <property type="match status" value="1"/>
</dbReference>
<dbReference type="Proteomes" id="UP000351155">
    <property type="component" value="Unassembled WGS sequence"/>
</dbReference>
<dbReference type="Pfam" id="PF09003">
    <property type="entry name" value="Arm-DNA-bind_1"/>
    <property type="match status" value="1"/>
</dbReference>
<dbReference type="InterPro" id="IPR002104">
    <property type="entry name" value="Integrase_catalytic"/>
</dbReference>
<dbReference type="InterPro" id="IPR015094">
    <property type="entry name" value="Integrase_lambda-typ_DNA-bd_N"/>
</dbReference>
<accession>A0A484YWY7</accession>
<evidence type="ECO:0000256" key="1">
    <source>
        <dbReference type="ARBA" id="ARBA00008857"/>
    </source>
</evidence>
<dbReference type="PANTHER" id="PTHR30629:SF2">
    <property type="entry name" value="PROPHAGE INTEGRASE INTS-RELATED"/>
    <property type="match status" value="1"/>
</dbReference>
<keyword evidence="3 5" id="KW-0238">DNA-binding</keyword>
<dbReference type="PROSITE" id="PS51900">
    <property type="entry name" value="CB"/>
    <property type="match status" value="1"/>
</dbReference>
<evidence type="ECO:0000313" key="8">
    <source>
        <dbReference type="Proteomes" id="UP000351155"/>
    </source>
</evidence>
<evidence type="ECO:0000259" key="6">
    <source>
        <dbReference type="PROSITE" id="PS51900"/>
    </source>
</evidence>
<dbReference type="InterPro" id="IPR016177">
    <property type="entry name" value="DNA-bd_dom_sf"/>
</dbReference>
<evidence type="ECO:0000256" key="4">
    <source>
        <dbReference type="ARBA" id="ARBA00023172"/>
    </source>
</evidence>
<dbReference type="SUPFAM" id="SSF54171">
    <property type="entry name" value="DNA-binding domain"/>
    <property type="match status" value="1"/>
</dbReference>